<protein>
    <submittedName>
        <fullName evidence="1">Uncharacterized protein</fullName>
    </submittedName>
</protein>
<sequence>MLKRFLPKTPIVGISLWLEFLGYVALVEHEKQEAMVDQIMQEKLERAKTKGLDALRTFLHVYETDYVLVPVSAKTLSELLIGNFKTLGEVTDYDKKVSEERRAELLIKVIDEEEKKSETTVIKAIFID</sequence>
<proteinExistence type="predicted"/>
<evidence type="ECO:0000313" key="1">
    <source>
        <dbReference type="EMBL" id="AZJ32121.1"/>
    </source>
</evidence>
<dbReference type="RefSeq" id="WP_073183358.1">
    <property type="nucleotide sequence ID" value="NZ_CP032544.1"/>
</dbReference>
<evidence type="ECO:0000313" key="2">
    <source>
        <dbReference type="Proteomes" id="UP000269693"/>
    </source>
</evidence>
<keyword evidence="2" id="KW-1185">Reference proteome</keyword>
<organism evidence="1 2">
    <name type="scientific">Tenacibaculum mesophilum</name>
    <dbReference type="NCBI Taxonomy" id="104268"/>
    <lineage>
        <taxon>Bacteria</taxon>
        <taxon>Pseudomonadati</taxon>
        <taxon>Bacteroidota</taxon>
        <taxon>Flavobacteriia</taxon>
        <taxon>Flavobacteriales</taxon>
        <taxon>Flavobacteriaceae</taxon>
        <taxon>Tenacibaculum</taxon>
    </lineage>
</organism>
<reference evidence="1 2" key="1">
    <citation type="submission" date="2018-09" db="EMBL/GenBank/DDBJ databases">
        <title>Insights into the microbiota of Asian seabass (Lates calcarifer) with tenacibaculosis symptoms and description of sp. nov. Tenacibaculum singaporense.</title>
        <authorList>
            <person name="Miyake S."/>
            <person name="Soh M."/>
            <person name="Azman M.N."/>
            <person name="Ngoh S.Y."/>
            <person name="Orban L."/>
            <person name="Seedorf H."/>
        </authorList>
    </citation>
    <scope>NUCLEOTIDE SEQUENCE [LARGE SCALE GENOMIC DNA]</scope>
    <source>
        <strain evidence="1 2">DSM 13764</strain>
    </source>
</reference>
<name>A0ABM7CEF5_9FLAO</name>
<gene>
    <name evidence="1" type="ORF">D6200_05855</name>
</gene>
<dbReference type="EMBL" id="CP032544">
    <property type="protein sequence ID" value="AZJ32121.1"/>
    <property type="molecule type" value="Genomic_DNA"/>
</dbReference>
<dbReference type="Proteomes" id="UP000269693">
    <property type="component" value="Chromosome"/>
</dbReference>
<accession>A0ABM7CEF5</accession>